<sequence>MLKISKIFIPVAFFIFLTLVESPEAVTPSAIKECSDNQFKCNNDKCIPLSWRCDGDEDCPEGEDEDKC</sequence>
<name>A0A182ESU2_ONCOC</name>
<reference evidence="4 5" key="2">
    <citation type="submission" date="2018-08" db="EMBL/GenBank/DDBJ databases">
        <authorList>
            <person name="Laetsch R D."/>
            <person name="Stevens L."/>
            <person name="Kumar S."/>
            <person name="Blaxter L. M."/>
        </authorList>
    </citation>
    <scope>NUCLEOTIDE SEQUENCE [LARGE SCALE GENOMIC DNA]</scope>
</reference>
<dbReference type="SUPFAM" id="SSF57424">
    <property type="entry name" value="LDL receptor-like module"/>
    <property type="match status" value="1"/>
</dbReference>
<feature type="disulfide bond" evidence="2">
    <location>
        <begin position="41"/>
        <end position="59"/>
    </location>
</feature>
<feature type="disulfide bond" evidence="2">
    <location>
        <begin position="53"/>
        <end position="68"/>
    </location>
</feature>
<dbReference type="OrthoDB" id="2019384at2759"/>
<evidence type="ECO:0000313" key="4">
    <source>
        <dbReference type="EMBL" id="VDM95303.1"/>
    </source>
</evidence>
<evidence type="ECO:0000256" key="2">
    <source>
        <dbReference type="PROSITE-ProRule" id="PRU00124"/>
    </source>
</evidence>
<feature type="disulfide bond" evidence="2">
    <location>
        <begin position="34"/>
        <end position="46"/>
    </location>
</feature>
<keyword evidence="3" id="KW-0732">Signal</keyword>
<reference evidence="6" key="1">
    <citation type="submission" date="2016-06" db="UniProtKB">
        <authorList>
            <consortium name="WormBaseParasite"/>
        </authorList>
    </citation>
    <scope>IDENTIFICATION</scope>
</reference>
<organism evidence="6">
    <name type="scientific">Onchocerca ochengi</name>
    <name type="common">Filarial nematode worm</name>
    <dbReference type="NCBI Taxonomy" id="42157"/>
    <lineage>
        <taxon>Eukaryota</taxon>
        <taxon>Metazoa</taxon>
        <taxon>Ecdysozoa</taxon>
        <taxon>Nematoda</taxon>
        <taxon>Chromadorea</taxon>
        <taxon>Rhabditida</taxon>
        <taxon>Spirurina</taxon>
        <taxon>Spiruromorpha</taxon>
        <taxon>Filarioidea</taxon>
        <taxon>Onchocercidae</taxon>
        <taxon>Onchocerca</taxon>
    </lineage>
</organism>
<dbReference type="Proteomes" id="UP000271087">
    <property type="component" value="Unassembled WGS sequence"/>
</dbReference>
<dbReference type="Pfam" id="PF00057">
    <property type="entry name" value="Ldl_recept_a"/>
    <property type="match status" value="1"/>
</dbReference>
<keyword evidence="1 2" id="KW-1015">Disulfide bond</keyword>
<feature type="signal peptide" evidence="3">
    <location>
        <begin position="1"/>
        <end position="25"/>
    </location>
</feature>
<dbReference type="InterPro" id="IPR023415">
    <property type="entry name" value="LDLR_class-A_CS"/>
</dbReference>
<dbReference type="Gene3D" id="4.10.400.10">
    <property type="entry name" value="Low-density Lipoprotein Receptor"/>
    <property type="match status" value="1"/>
</dbReference>
<dbReference type="SMART" id="SM00192">
    <property type="entry name" value="LDLa"/>
    <property type="match status" value="1"/>
</dbReference>
<dbReference type="PROSITE" id="PS01209">
    <property type="entry name" value="LDLRA_1"/>
    <property type="match status" value="1"/>
</dbReference>
<dbReference type="PROSITE" id="PS50068">
    <property type="entry name" value="LDLRA_2"/>
    <property type="match status" value="1"/>
</dbReference>
<evidence type="ECO:0000256" key="3">
    <source>
        <dbReference type="SAM" id="SignalP"/>
    </source>
</evidence>
<dbReference type="InterPro" id="IPR002172">
    <property type="entry name" value="LDrepeatLR_classA_rpt"/>
</dbReference>
<dbReference type="EMBL" id="UYRW01007462">
    <property type="protein sequence ID" value="VDM95303.1"/>
    <property type="molecule type" value="Genomic_DNA"/>
</dbReference>
<feature type="chain" id="PRO_5043137707" evidence="3">
    <location>
        <begin position="26"/>
        <end position="68"/>
    </location>
</feature>
<accession>A0A182ESU2</accession>
<evidence type="ECO:0000313" key="5">
    <source>
        <dbReference type="Proteomes" id="UP000271087"/>
    </source>
</evidence>
<dbReference type="WBParaSite" id="nOo.2.0.1.t11213-RA">
    <property type="protein sequence ID" value="nOo.2.0.1.t11213-RA"/>
    <property type="gene ID" value="nOo.2.0.1.g11213"/>
</dbReference>
<keyword evidence="5" id="KW-1185">Reference proteome</keyword>
<protein>
    <submittedName>
        <fullName evidence="6">LNR domain-containing protein</fullName>
    </submittedName>
</protein>
<proteinExistence type="predicted"/>
<evidence type="ECO:0000256" key="1">
    <source>
        <dbReference type="ARBA" id="ARBA00023157"/>
    </source>
</evidence>
<evidence type="ECO:0000313" key="6">
    <source>
        <dbReference type="WBParaSite" id="nOo.2.0.1.t11213-RA"/>
    </source>
</evidence>
<dbReference type="CDD" id="cd00112">
    <property type="entry name" value="LDLa"/>
    <property type="match status" value="1"/>
</dbReference>
<dbReference type="STRING" id="42157.A0A182ESU2"/>
<dbReference type="AlphaFoldDB" id="A0A182ESU2"/>
<dbReference type="InterPro" id="IPR036055">
    <property type="entry name" value="LDL_receptor-like_sf"/>
</dbReference>
<gene>
    <name evidence="4" type="ORF">NOO_LOCUS11213</name>
</gene>